<dbReference type="SUPFAM" id="SSF53448">
    <property type="entry name" value="Nucleotide-diphospho-sugar transferases"/>
    <property type="match status" value="1"/>
</dbReference>
<keyword evidence="2" id="KW-0808">Transferase</keyword>
<organism evidence="2 3">
    <name type="scientific">Candidatus Gottesmanbacteria bacterium GW2011_GWB1_43_11</name>
    <dbReference type="NCBI Taxonomy" id="1618446"/>
    <lineage>
        <taxon>Bacteria</taxon>
        <taxon>Candidatus Gottesmaniibacteriota</taxon>
    </lineage>
</organism>
<gene>
    <name evidence="2" type="ORF">UV61_C0002G0132</name>
</gene>
<name>A0A0G1EWL2_9BACT</name>
<protein>
    <submittedName>
        <fullName evidence="2">Glycosyl transferase, family 2</fullName>
    </submittedName>
</protein>
<evidence type="ECO:0000313" key="3">
    <source>
        <dbReference type="Proteomes" id="UP000034050"/>
    </source>
</evidence>
<evidence type="ECO:0000259" key="1">
    <source>
        <dbReference type="Pfam" id="PF00535"/>
    </source>
</evidence>
<dbReference type="Pfam" id="PF00535">
    <property type="entry name" value="Glycos_transf_2"/>
    <property type="match status" value="1"/>
</dbReference>
<dbReference type="InterPro" id="IPR029044">
    <property type="entry name" value="Nucleotide-diphossugar_trans"/>
</dbReference>
<dbReference type="STRING" id="1618446.UV61_C0002G0132"/>
<comment type="caution">
    <text evidence="2">The sequence shown here is derived from an EMBL/GenBank/DDBJ whole genome shotgun (WGS) entry which is preliminary data.</text>
</comment>
<proteinExistence type="predicted"/>
<sequence>MTNLSCLILAKNEAEMIGDCIESLRALEPKEIIVIDDNSSDETVSIAQYKKATVITHQKENFAEARDFAKSKARGEWLFYIDSDERMMPELAQEIKTLLTNNPLWDAGRINRVNYYLGKRWPTVEKMVRLFRKTKLKEWYGKLHESPVVNGTIYDLSGSIKHYTHRTLSEMVENTITWSEIEAKSRFANNHPPVSWWRIPRVMLPVFFDYYIKQGGWKVGTLGLIESMYQTFSIFITYARLWELQQKDNE</sequence>
<dbReference type="InterPro" id="IPR001173">
    <property type="entry name" value="Glyco_trans_2-like"/>
</dbReference>
<dbReference type="EMBL" id="LCFD01000002">
    <property type="protein sequence ID" value="KKS87411.1"/>
    <property type="molecule type" value="Genomic_DNA"/>
</dbReference>
<dbReference type="CDD" id="cd02511">
    <property type="entry name" value="Beta4Glucosyltransferase"/>
    <property type="match status" value="1"/>
</dbReference>
<dbReference type="Gene3D" id="3.90.550.10">
    <property type="entry name" value="Spore Coat Polysaccharide Biosynthesis Protein SpsA, Chain A"/>
    <property type="match status" value="1"/>
</dbReference>
<dbReference type="PANTHER" id="PTHR43630">
    <property type="entry name" value="POLY-BETA-1,6-N-ACETYL-D-GLUCOSAMINE SYNTHASE"/>
    <property type="match status" value="1"/>
</dbReference>
<dbReference type="GO" id="GO:0016740">
    <property type="term" value="F:transferase activity"/>
    <property type="evidence" value="ECO:0007669"/>
    <property type="project" value="UniProtKB-KW"/>
</dbReference>
<dbReference type="AlphaFoldDB" id="A0A0G1EWL2"/>
<accession>A0A0G1EWL2</accession>
<dbReference type="Proteomes" id="UP000034050">
    <property type="component" value="Unassembled WGS sequence"/>
</dbReference>
<evidence type="ECO:0000313" key="2">
    <source>
        <dbReference type="EMBL" id="KKS87411.1"/>
    </source>
</evidence>
<reference evidence="2 3" key="1">
    <citation type="journal article" date="2015" name="Nature">
        <title>rRNA introns, odd ribosomes, and small enigmatic genomes across a large radiation of phyla.</title>
        <authorList>
            <person name="Brown C.T."/>
            <person name="Hug L.A."/>
            <person name="Thomas B.C."/>
            <person name="Sharon I."/>
            <person name="Castelle C.J."/>
            <person name="Singh A."/>
            <person name="Wilkins M.J."/>
            <person name="Williams K.H."/>
            <person name="Banfield J.F."/>
        </authorList>
    </citation>
    <scope>NUCLEOTIDE SEQUENCE [LARGE SCALE GENOMIC DNA]</scope>
</reference>
<dbReference type="PANTHER" id="PTHR43630:SF2">
    <property type="entry name" value="GLYCOSYLTRANSFERASE"/>
    <property type="match status" value="1"/>
</dbReference>
<feature type="domain" description="Glycosyltransferase 2-like" evidence="1">
    <location>
        <begin position="5"/>
        <end position="142"/>
    </location>
</feature>